<dbReference type="EMBL" id="JBHUEE010000003">
    <property type="protein sequence ID" value="MFD1717751.1"/>
    <property type="molecule type" value="Genomic_DNA"/>
</dbReference>
<dbReference type="CDD" id="cd13583">
    <property type="entry name" value="PBP2_AlgQ_like_4"/>
    <property type="match status" value="1"/>
</dbReference>
<organism evidence="6 7">
    <name type="scientific">Georgenia deserti</name>
    <dbReference type="NCBI Taxonomy" id="2093781"/>
    <lineage>
        <taxon>Bacteria</taxon>
        <taxon>Bacillati</taxon>
        <taxon>Actinomycetota</taxon>
        <taxon>Actinomycetes</taxon>
        <taxon>Micrococcales</taxon>
        <taxon>Bogoriellaceae</taxon>
        <taxon>Georgenia</taxon>
    </lineage>
</organism>
<keyword evidence="7" id="KW-1185">Reference proteome</keyword>
<dbReference type="InterPro" id="IPR006059">
    <property type="entry name" value="SBP"/>
</dbReference>
<dbReference type="PANTHER" id="PTHR43649">
    <property type="entry name" value="ARABINOSE-BINDING PROTEIN-RELATED"/>
    <property type="match status" value="1"/>
</dbReference>
<keyword evidence="1" id="KW-1003">Cell membrane</keyword>
<keyword evidence="2" id="KW-0732">Signal</keyword>
<dbReference type="SUPFAM" id="SSF53850">
    <property type="entry name" value="Periplasmic binding protein-like II"/>
    <property type="match status" value="1"/>
</dbReference>
<dbReference type="PANTHER" id="PTHR43649:SF33">
    <property type="entry name" value="POLYGALACTURONAN_RHAMNOGALACTURONAN-BINDING PROTEIN YTCQ"/>
    <property type="match status" value="1"/>
</dbReference>
<evidence type="ECO:0000313" key="7">
    <source>
        <dbReference type="Proteomes" id="UP001597277"/>
    </source>
</evidence>
<evidence type="ECO:0000256" key="3">
    <source>
        <dbReference type="ARBA" id="ARBA00023136"/>
    </source>
</evidence>
<sequence length="560" mass="62069">MTTTHRRAFGGVTAAALAITLAACSTSGGNGAGGSGGGDGVDPADLEDNMVGAMEDYDVGTTFEATEPIELPLLYRDHPNYPLQEDWMFFQELEENQNVTFDITSVPLSDWTQRRSVLVGAGDAPDIMPITYAGDETQFVASGTILPISDYVEYMPNFQQKVEEWGLQEEIDQNRQADGKYYMIPGLHEQPKPQYSIVIRQDLFEEAGITEDPETWDEFAEQLQTVMDAHPELDYGFSDRWNLNGPMEATLQAAAPNFGTNAGWGYGDGLTWQPESEEFVYTGAMDEYRSLLEYFHGLVESGVMDPESVSQEDDPAIAKFTNGQSAAIGGNDQEILTYRQNFEDAGVDAELRLITVPAGPAGNISGTTRTESGLMFASSAAESENFVAMLQFVDWLYYSDEGLEFAKWGVEGETYNVGDDGTRTLVENIDINGLNPGAPEALNTDYGFHNGVFMPAHGSTVDLVESMLRPEVIEFIDAMNQKEPAVIPPPIPFEEMEREEASLHQQSLQDHVMQNTAQFILGQRSFDEWDQYVTELEGQNMQQYVDMANEAYQRGFSEEE</sequence>
<evidence type="ECO:0000256" key="2">
    <source>
        <dbReference type="ARBA" id="ARBA00022729"/>
    </source>
</evidence>
<dbReference type="PROSITE" id="PS51257">
    <property type="entry name" value="PROKAR_LIPOPROTEIN"/>
    <property type="match status" value="1"/>
</dbReference>
<keyword evidence="4" id="KW-0564">Palmitate</keyword>
<dbReference type="RefSeq" id="WP_388004663.1">
    <property type="nucleotide sequence ID" value="NZ_JBHUEE010000003.1"/>
</dbReference>
<keyword evidence="3" id="KW-0472">Membrane</keyword>
<evidence type="ECO:0000256" key="5">
    <source>
        <dbReference type="ARBA" id="ARBA00023288"/>
    </source>
</evidence>
<accession>A0ABW4L2R3</accession>
<protein>
    <submittedName>
        <fullName evidence="6">Extracellular solute-binding protein</fullName>
    </submittedName>
</protein>
<keyword evidence="5" id="KW-0449">Lipoprotein</keyword>
<dbReference type="Proteomes" id="UP001597277">
    <property type="component" value="Unassembled WGS sequence"/>
</dbReference>
<dbReference type="Gene3D" id="3.40.190.10">
    <property type="entry name" value="Periplasmic binding protein-like II"/>
    <property type="match status" value="2"/>
</dbReference>
<name>A0ABW4L2R3_9MICO</name>
<proteinExistence type="predicted"/>
<evidence type="ECO:0000256" key="1">
    <source>
        <dbReference type="ARBA" id="ARBA00022475"/>
    </source>
</evidence>
<dbReference type="InterPro" id="IPR050490">
    <property type="entry name" value="Bact_solute-bd_prot1"/>
</dbReference>
<gene>
    <name evidence="6" type="ORF">ACFSE6_07890</name>
</gene>
<evidence type="ECO:0000313" key="6">
    <source>
        <dbReference type="EMBL" id="MFD1717751.1"/>
    </source>
</evidence>
<dbReference type="Pfam" id="PF01547">
    <property type="entry name" value="SBP_bac_1"/>
    <property type="match status" value="1"/>
</dbReference>
<evidence type="ECO:0000256" key="4">
    <source>
        <dbReference type="ARBA" id="ARBA00023139"/>
    </source>
</evidence>
<comment type="caution">
    <text evidence="6">The sequence shown here is derived from an EMBL/GenBank/DDBJ whole genome shotgun (WGS) entry which is preliminary data.</text>
</comment>
<reference evidence="7" key="1">
    <citation type="journal article" date="2019" name="Int. J. Syst. Evol. Microbiol.">
        <title>The Global Catalogue of Microorganisms (GCM) 10K type strain sequencing project: providing services to taxonomists for standard genome sequencing and annotation.</title>
        <authorList>
            <consortium name="The Broad Institute Genomics Platform"/>
            <consortium name="The Broad Institute Genome Sequencing Center for Infectious Disease"/>
            <person name="Wu L."/>
            <person name="Ma J."/>
        </authorList>
    </citation>
    <scope>NUCLEOTIDE SEQUENCE [LARGE SCALE GENOMIC DNA]</scope>
    <source>
        <strain evidence="7">JCM 17130</strain>
    </source>
</reference>